<dbReference type="Proteomes" id="UP000790709">
    <property type="component" value="Unassembled WGS sequence"/>
</dbReference>
<proteinExistence type="predicted"/>
<comment type="caution">
    <text evidence="1">The sequence shown here is derived from an EMBL/GenBank/DDBJ whole genome shotgun (WGS) entry which is preliminary data.</text>
</comment>
<reference evidence="1" key="1">
    <citation type="journal article" date="2021" name="New Phytol.">
        <title>Evolutionary innovations through gain and loss of genes in the ectomycorrhizal Boletales.</title>
        <authorList>
            <person name="Wu G."/>
            <person name="Miyauchi S."/>
            <person name="Morin E."/>
            <person name="Kuo A."/>
            <person name="Drula E."/>
            <person name="Varga T."/>
            <person name="Kohler A."/>
            <person name="Feng B."/>
            <person name="Cao Y."/>
            <person name="Lipzen A."/>
            <person name="Daum C."/>
            <person name="Hundley H."/>
            <person name="Pangilinan J."/>
            <person name="Johnson J."/>
            <person name="Barry K."/>
            <person name="LaButti K."/>
            <person name="Ng V."/>
            <person name="Ahrendt S."/>
            <person name="Min B."/>
            <person name="Choi I.G."/>
            <person name="Park H."/>
            <person name="Plett J.M."/>
            <person name="Magnuson J."/>
            <person name="Spatafora J.W."/>
            <person name="Nagy L.G."/>
            <person name="Henrissat B."/>
            <person name="Grigoriev I.V."/>
            <person name="Yang Z.L."/>
            <person name="Xu J."/>
            <person name="Martin F.M."/>
        </authorList>
    </citation>
    <scope>NUCLEOTIDE SEQUENCE</scope>
    <source>
        <strain evidence="1">KUC20120723A-06</strain>
    </source>
</reference>
<name>A0ACB8BL63_9AGAM</name>
<evidence type="ECO:0000313" key="2">
    <source>
        <dbReference type="Proteomes" id="UP000790709"/>
    </source>
</evidence>
<sequence length="128" mass="14122">MSDVSAALNWGPGLIGLAFSLGMYGVALGQYGFYMHAFPLDPRALKMLVLFVFILDTLQSYGMVAYNWVLLIPRHHNDNSLVLPWEAPMAAMLSYCTTVVVQSFYAHRLWIISGHNKLITAAVVSSVG</sequence>
<organism evidence="1 2">
    <name type="scientific">Leucogyrophana mollusca</name>
    <dbReference type="NCBI Taxonomy" id="85980"/>
    <lineage>
        <taxon>Eukaryota</taxon>
        <taxon>Fungi</taxon>
        <taxon>Dikarya</taxon>
        <taxon>Basidiomycota</taxon>
        <taxon>Agaricomycotina</taxon>
        <taxon>Agaricomycetes</taxon>
        <taxon>Agaricomycetidae</taxon>
        <taxon>Boletales</taxon>
        <taxon>Boletales incertae sedis</taxon>
        <taxon>Leucogyrophana</taxon>
    </lineage>
</organism>
<keyword evidence="2" id="KW-1185">Reference proteome</keyword>
<accession>A0ACB8BL63</accession>
<gene>
    <name evidence="1" type="ORF">BV22DRAFT_1033439</name>
</gene>
<protein>
    <submittedName>
        <fullName evidence="1">Uncharacterized protein</fullName>
    </submittedName>
</protein>
<dbReference type="EMBL" id="MU266392">
    <property type="protein sequence ID" value="KAH7925938.1"/>
    <property type="molecule type" value="Genomic_DNA"/>
</dbReference>
<evidence type="ECO:0000313" key="1">
    <source>
        <dbReference type="EMBL" id="KAH7925938.1"/>
    </source>
</evidence>